<comment type="similarity">
    <text evidence="1">Belongs to the IF-1 family.</text>
</comment>
<dbReference type="InterPro" id="IPR006196">
    <property type="entry name" value="RNA-binding_domain_S1_IF1"/>
</dbReference>
<evidence type="ECO:0000256" key="2">
    <source>
        <dbReference type="ARBA" id="ARBA00022540"/>
    </source>
</evidence>
<evidence type="ECO:0000313" key="7">
    <source>
        <dbReference type="Proteomes" id="UP000228979"/>
    </source>
</evidence>
<protein>
    <submittedName>
        <fullName evidence="6">Translation initiation factor IF-1</fullName>
    </submittedName>
</protein>
<feature type="domain" description="S1-like" evidence="5">
    <location>
        <begin position="8"/>
        <end position="52"/>
    </location>
</feature>
<accession>A0ABX4MGG9</accession>
<sequence>MIINNVVGIITETLPNLMFRVKLDSNVEIVASMSAKLRLNKVRLLVGDRILVYCHGSIGRIILKYKI</sequence>
<evidence type="ECO:0000256" key="4">
    <source>
        <dbReference type="PROSITE-ProRule" id="PRU00181"/>
    </source>
</evidence>
<dbReference type="Pfam" id="PF01176">
    <property type="entry name" value="eIF-1a"/>
    <property type="match status" value="1"/>
</dbReference>
<keyword evidence="7" id="KW-1185">Reference proteome</keyword>
<dbReference type="InterPro" id="IPR004368">
    <property type="entry name" value="TIF_IF1"/>
</dbReference>
<dbReference type="PANTHER" id="PTHR33370">
    <property type="entry name" value="TRANSLATION INITIATION FACTOR IF-1, CHLOROPLASTIC"/>
    <property type="match status" value="1"/>
</dbReference>
<evidence type="ECO:0000259" key="5">
    <source>
        <dbReference type="PROSITE" id="PS50832"/>
    </source>
</evidence>
<dbReference type="EMBL" id="NXGP01000043">
    <property type="protein sequence ID" value="PIM95777.1"/>
    <property type="molecule type" value="Genomic_DNA"/>
</dbReference>
<name>A0ABX4MGG9_9HYPH</name>
<dbReference type="PROSITE" id="PS50832">
    <property type="entry name" value="S1_IF1_TYPE"/>
    <property type="match status" value="1"/>
</dbReference>
<evidence type="ECO:0000256" key="1">
    <source>
        <dbReference type="ARBA" id="ARBA00010939"/>
    </source>
</evidence>
<dbReference type="PANTHER" id="PTHR33370:SF1">
    <property type="entry name" value="TRANSLATION INITIATION FACTOR IF-1, CHLOROPLASTIC"/>
    <property type="match status" value="1"/>
</dbReference>
<proteinExistence type="inferred from homology"/>
<dbReference type="GO" id="GO:0003743">
    <property type="term" value="F:translation initiation factor activity"/>
    <property type="evidence" value="ECO:0007669"/>
    <property type="project" value="UniProtKB-KW"/>
</dbReference>
<dbReference type="SUPFAM" id="SSF50249">
    <property type="entry name" value="Nucleic acid-binding proteins"/>
    <property type="match status" value="1"/>
</dbReference>
<evidence type="ECO:0000313" key="6">
    <source>
        <dbReference type="EMBL" id="PIM95777.1"/>
    </source>
</evidence>
<evidence type="ECO:0000256" key="3">
    <source>
        <dbReference type="ARBA" id="ARBA00022917"/>
    </source>
</evidence>
<keyword evidence="3 4" id="KW-0648">Protein biosynthesis</keyword>
<comment type="caution">
    <text evidence="6">The sequence shown here is derived from an EMBL/GenBank/DDBJ whole genome shotgun (WGS) entry which is preliminary data.</text>
</comment>
<reference evidence="6" key="1">
    <citation type="submission" date="2017-09" db="EMBL/GenBank/DDBJ databases">
        <authorList>
            <person name="Campbell M.A."/>
            <person name="Lukasik P."/>
            <person name="Simon C."/>
            <person name="McCutcheon J.P."/>
        </authorList>
    </citation>
    <scope>NUCLEOTIDE SEQUENCE [LARGE SCALE GENOMIC DNA]</scope>
    <source>
        <strain evidence="6">TRYCRA</strain>
    </source>
</reference>
<dbReference type="InterPro" id="IPR012340">
    <property type="entry name" value="NA-bd_OB-fold"/>
</dbReference>
<keyword evidence="2 4" id="KW-0396">Initiation factor</keyword>
<organism evidence="6 7">
    <name type="scientific">Candidatus Hodgkinia cicadicola</name>
    <dbReference type="NCBI Taxonomy" id="573658"/>
    <lineage>
        <taxon>Bacteria</taxon>
        <taxon>Pseudomonadati</taxon>
        <taxon>Pseudomonadota</taxon>
        <taxon>Alphaproteobacteria</taxon>
        <taxon>Hyphomicrobiales</taxon>
        <taxon>Candidatus Hodgkinia</taxon>
    </lineage>
</organism>
<gene>
    <name evidence="6" type="primary">infA</name>
    <name evidence="6" type="ORF">trycra_82</name>
</gene>
<dbReference type="Gene3D" id="2.40.50.140">
    <property type="entry name" value="Nucleic acid-binding proteins"/>
    <property type="match status" value="1"/>
</dbReference>
<dbReference type="Proteomes" id="UP000228979">
    <property type="component" value="Unassembled WGS sequence"/>
</dbReference>